<dbReference type="InterPro" id="IPR026564">
    <property type="entry name" value="Transcrip_reg_TACO1-like_dom3"/>
</dbReference>
<evidence type="ECO:0000256" key="2">
    <source>
        <dbReference type="ARBA" id="ARBA00023015"/>
    </source>
</evidence>
<reference evidence="8 9" key="1">
    <citation type="submission" date="2014-02" db="EMBL/GenBank/DDBJ databases">
        <title>Genome sequence of Mycoplasma capricolum subsp. capricolum strain 14232.</title>
        <authorList>
            <person name="Sirand-Pugnet P."/>
            <person name="Breton M."/>
            <person name="Dordet-Frisoni E."/>
            <person name="Baranowski E."/>
            <person name="Barre A."/>
            <person name="Couture C."/>
            <person name="Dupuy V."/>
            <person name="Gaurivaud P."/>
            <person name="Jacob D."/>
            <person name="Lemaitre C."/>
            <person name="Manso-Silvan L."/>
            <person name="Nikolski M."/>
            <person name="Nouvel L.-X."/>
            <person name="Poumarat F."/>
            <person name="Tardy F."/>
            <person name="Thebault P."/>
            <person name="Theil S."/>
            <person name="Citti C."/>
            <person name="Thiaucourt F."/>
            <person name="Blanchard A."/>
        </authorList>
    </citation>
    <scope>NUCLEOTIDE SEQUENCE [LARGE SCALE GENOMIC DNA]</scope>
    <source>
        <strain evidence="8 9">14232</strain>
    </source>
</reference>
<evidence type="ECO:0000313" key="8">
    <source>
        <dbReference type="EMBL" id="KEZ18445.1"/>
    </source>
</evidence>
<dbReference type="InterPro" id="IPR029072">
    <property type="entry name" value="YebC-like"/>
</dbReference>
<evidence type="ECO:0000256" key="1">
    <source>
        <dbReference type="ARBA" id="ARBA00008724"/>
    </source>
</evidence>
<evidence type="ECO:0000313" key="9">
    <source>
        <dbReference type="Proteomes" id="UP000028533"/>
    </source>
</evidence>
<dbReference type="Gene3D" id="1.10.10.200">
    <property type="match status" value="1"/>
</dbReference>
<evidence type="ECO:0000256" key="5">
    <source>
        <dbReference type="HAMAP-Rule" id="MF_00693"/>
    </source>
</evidence>
<evidence type="ECO:0000259" key="7">
    <source>
        <dbReference type="Pfam" id="PF20772"/>
    </source>
</evidence>
<organism evidence="8 9">
    <name type="scientific">Mycoplasma capricolum subsp. capricolum 14232</name>
    <dbReference type="NCBI Taxonomy" id="1188238"/>
    <lineage>
        <taxon>Bacteria</taxon>
        <taxon>Bacillati</taxon>
        <taxon>Mycoplasmatota</taxon>
        <taxon>Mollicutes</taxon>
        <taxon>Mycoplasmataceae</taxon>
        <taxon>Mycoplasma</taxon>
    </lineage>
</organism>
<dbReference type="InterPro" id="IPR002876">
    <property type="entry name" value="Transcrip_reg_TACO1-like"/>
</dbReference>
<dbReference type="Gene3D" id="3.30.70.980">
    <property type="match status" value="2"/>
</dbReference>
<dbReference type="Proteomes" id="UP000028533">
    <property type="component" value="Unassembled WGS sequence"/>
</dbReference>
<dbReference type="Pfam" id="PF01709">
    <property type="entry name" value="Transcrip_reg"/>
    <property type="match status" value="1"/>
</dbReference>
<keyword evidence="2 5" id="KW-0805">Transcription regulation</keyword>
<feature type="domain" description="TACO1/YebC-like second and third" evidence="6">
    <location>
        <begin position="80"/>
        <end position="235"/>
    </location>
</feature>
<dbReference type="Pfam" id="PF20772">
    <property type="entry name" value="TACO1_YebC_N"/>
    <property type="match status" value="1"/>
</dbReference>
<dbReference type="InterPro" id="IPR049083">
    <property type="entry name" value="TACO1_YebC_N"/>
</dbReference>
<dbReference type="InterPro" id="IPR017856">
    <property type="entry name" value="Integrase-like_N"/>
</dbReference>
<name>A0A084EKF3_MYCCA</name>
<dbReference type="HAMAP" id="MF_00693">
    <property type="entry name" value="Transcrip_reg_TACO1"/>
    <property type="match status" value="1"/>
</dbReference>
<keyword evidence="5" id="KW-0963">Cytoplasm</keyword>
<dbReference type="PANTHER" id="PTHR12532:SF0">
    <property type="entry name" value="TRANSLATIONAL ACTIVATOR OF CYTOCHROME C OXIDASE 1"/>
    <property type="match status" value="1"/>
</dbReference>
<dbReference type="NCBIfam" id="NF009044">
    <property type="entry name" value="PRK12378.1"/>
    <property type="match status" value="1"/>
</dbReference>
<dbReference type="InterPro" id="IPR048300">
    <property type="entry name" value="TACO1_YebC-like_2nd/3rd_dom"/>
</dbReference>
<dbReference type="RefSeq" id="WP_036432073.1">
    <property type="nucleotide sequence ID" value="NZ_JFDO01000024.1"/>
</dbReference>
<evidence type="ECO:0000256" key="4">
    <source>
        <dbReference type="ARBA" id="ARBA00023163"/>
    </source>
</evidence>
<dbReference type="GO" id="GO:0003677">
    <property type="term" value="F:DNA binding"/>
    <property type="evidence" value="ECO:0007669"/>
    <property type="project" value="UniProtKB-UniRule"/>
</dbReference>
<dbReference type="SUPFAM" id="SSF75625">
    <property type="entry name" value="YebC-like"/>
    <property type="match status" value="1"/>
</dbReference>
<dbReference type="AlphaFoldDB" id="A0A084EKF3"/>
<keyword evidence="3 5" id="KW-0238">DNA-binding</keyword>
<dbReference type="GO" id="GO:0006355">
    <property type="term" value="P:regulation of DNA-templated transcription"/>
    <property type="evidence" value="ECO:0007669"/>
    <property type="project" value="UniProtKB-UniRule"/>
</dbReference>
<comment type="similarity">
    <text evidence="1 5">Belongs to the TACO1 family.</text>
</comment>
<keyword evidence="4 5" id="KW-0804">Transcription</keyword>
<dbReference type="PANTHER" id="PTHR12532">
    <property type="entry name" value="TRANSLATIONAL ACTIVATOR OF CYTOCHROME C OXIDASE 1"/>
    <property type="match status" value="1"/>
</dbReference>
<dbReference type="EMBL" id="JFDO01000024">
    <property type="protein sequence ID" value="KEZ18445.1"/>
    <property type="molecule type" value="Genomic_DNA"/>
</dbReference>
<gene>
    <name evidence="8" type="ORF">MCAPa_5520</name>
</gene>
<evidence type="ECO:0000259" key="6">
    <source>
        <dbReference type="Pfam" id="PF01709"/>
    </source>
</evidence>
<evidence type="ECO:0000256" key="3">
    <source>
        <dbReference type="ARBA" id="ARBA00023125"/>
    </source>
</evidence>
<proteinExistence type="inferred from homology"/>
<dbReference type="GO" id="GO:0005829">
    <property type="term" value="C:cytosol"/>
    <property type="evidence" value="ECO:0007669"/>
    <property type="project" value="TreeGrafter"/>
</dbReference>
<sequence length="237" mass="26342">MGRAHEVRAASMAKTAAKKSAANGRAAKEIYMAAKQGGTDPNSNLALRSVIDKAKANQIPRDVIERAIKRAAGGDAENYVSNRYEGIGPSNVAILVDTLTSNVNRAAAMIREVFNKNKGNPDGKVSFLFEDVAMFAFKNKKEDEVLEALMSDEVEINDLICEDETIIIYAPFKAYNSVKHSLDKLNIDEYLISEIRAIPIDKRIEIKDEQTKLQLQTLLDKLDELEDVQNVYHNAEL</sequence>
<protein>
    <recommendedName>
        <fullName evidence="5">Probable transcriptional regulatory protein MCAPa_5520</fullName>
    </recommendedName>
</protein>
<feature type="domain" description="TACO1/YebC-like N-terminal" evidence="7">
    <location>
        <begin position="6"/>
        <end position="73"/>
    </location>
</feature>
<accession>A0A084EKF3</accession>
<comment type="caution">
    <text evidence="8">The sequence shown here is derived from an EMBL/GenBank/DDBJ whole genome shotgun (WGS) entry which is preliminary data.</text>
</comment>
<comment type="subcellular location">
    <subcellularLocation>
        <location evidence="5">Cytoplasm</location>
    </subcellularLocation>
</comment>